<dbReference type="InterPro" id="IPR001471">
    <property type="entry name" value="AP2/ERF_dom"/>
</dbReference>
<organism evidence="7">
    <name type="scientific">Oryza barthii</name>
    <dbReference type="NCBI Taxonomy" id="65489"/>
    <lineage>
        <taxon>Eukaryota</taxon>
        <taxon>Viridiplantae</taxon>
        <taxon>Streptophyta</taxon>
        <taxon>Embryophyta</taxon>
        <taxon>Tracheophyta</taxon>
        <taxon>Spermatophyta</taxon>
        <taxon>Magnoliopsida</taxon>
        <taxon>Liliopsida</taxon>
        <taxon>Poales</taxon>
        <taxon>Poaceae</taxon>
        <taxon>BOP clade</taxon>
        <taxon>Oryzoideae</taxon>
        <taxon>Oryzeae</taxon>
        <taxon>Oryzinae</taxon>
        <taxon>Oryza</taxon>
    </lineage>
</organism>
<keyword evidence="4" id="KW-0804">Transcription</keyword>
<dbReference type="PANTHER" id="PTHR31677:SF66">
    <property type="entry name" value="OS06G0691100 PROTEIN"/>
    <property type="match status" value="1"/>
</dbReference>
<dbReference type="PANTHER" id="PTHR31677">
    <property type="entry name" value="AP2 DOMAIN CLASS TRANSCRIPTION FACTOR"/>
    <property type="match status" value="1"/>
</dbReference>
<dbReference type="STRING" id="65489.A0A0D3F0Y3"/>
<sequence>MRRARPPPAAAMAGVGVGEGEVRYRGVRRRPSGRYAAEIRDPAKKTPIWLGTFDSAEAAARAYDAAASTVESWGVTVAAAAASAGALGLPPPRNGGSNPAADEDCRSYCGSSSSVLCEDGASGAGDEAAAPRCSPLPFDLNLPASSPSAAAAAEADEMDWRCDTLLHL</sequence>
<evidence type="ECO:0000313" key="8">
    <source>
        <dbReference type="Proteomes" id="UP000026960"/>
    </source>
</evidence>
<dbReference type="HOGENOM" id="CLU_042594_5_0_1"/>
<dbReference type="eggNOG" id="ENOG502RYHI">
    <property type="taxonomic scope" value="Eukaryota"/>
</dbReference>
<dbReference type="EnsemblPlants" id="OBART02G04420.1">
    <property type="protein sequence ID" value="OBART02G04420.1"/>
    <property type="gene ID" value="OBART02G04420"/>
</dbReference>
<keyword evidence="2" id="KW-0805">Transcription regulation</keyword>
<dbReference type="GO" id="GO:0003677">
    <property type="term" value="F:DNA binding"/>
    <property type="evidence" value="ECO:0007669"/>
    <property type="project" value="UniProtKB-KW"/>
</dbReference>
<dbReference type="PaxDb" id="65489-OBART02G04420.1"/>
<dbReference type="CDD" id="cd00018">
    <property type="entry name" value="AP2"/>
    <property type="match status" value="1"/>
</dbReference>
<feature type="domain" description="AP2/ERF" evidence="6">
    <location>
        <begin position="23"/>
        <end position="90"/>
    </location>
</feature>
<dbReference type="GO" id="GO:0003700">
    <property type="term" value="F:DNA-binding transcription factor activity"/>
    <property type="evidence" value="ECO:0007669"/>
    <property type="project" value="InterPro"/>
</dbReference>
<comment type="subcellular location">
    <subcellularLocation>
        <location evidence="1">Nucleus</location>
    </subcellularLocation>
</comment>
<dbReference type="Proteomes" id="UP000026960">
    <property type="component" value="Chromosome 2"/>
</dbReference>
<dbReference type="PROSITE" id="PS51032">
    <property type="entry name" value="AP2_ERF"/>
    <property type="match status" value="1"/>
</dbReference>
<reference evidence="7" key="2">
    <citation type="submission" date="2015-03" db="UniProtKB">
        <authorList>
            <consortium name="EnsemblPlants"/>
        </authorList>
    </citation>
    <scope>IDENTIFICATION</scope>
</reference>
<name>A0A0D3F0Y3_9ORYZ</name>
<keyword evidence="3" id="KW-0238">DNA-binding</keyword>
<evidence type="ECO:0000313" key="7">
    <source>
        <dbReference type="EnsemblPlants" id="OBART02G04420.1"/>
    </source>
</evidence>
<evidence type="ECO:0000256" key="5">
    <source>
        <dbReference type="ARBA" id="ARBA00023242"/>
    </source>
</evidence>
<accession>A0A0D3F0Y3</accession>
<dbReference type="Gene3D" id="3.30.730.10">
    <property type="entry name" value="AP2/ERF domain"/>
    <property type="match status" value="1"/>
</dbReference>
<dbReference type="AlphaFoldDB" id="A0A0D3F0Y3"/>
<dbReference type="InterPro" id="IPR036955">
    <property type="entry name" value="AP2/ERF_dom_sf"/>
</dbReference>
<proteinExistence type="predicted"/>
<keyword evidence="8" id="KW-1185">Reference proteome</keyword>
<evidence type="ECO:0000256" key="1">
    <source>
        <dbReference type="ARBA" id="ARBA00004123"/>
    </source>
</evidence>
<dbReference type="Pfam" id="PF00847">
    <property type="entry name" value="AP2"/>
    <property type="match status" value="1"/>
</dbReference>
<protein>
    <recommendedName>
        <fullName evidence="6">AP2/ERF domain-containing protein</fullName>
    </recommendedName>
</protein>
<evidence type="ECO:0000256" key="2">
    <source>
        <dbReference type="ARBA" id="ARBA00023015"/>
    </source>
</evidence>
<dbReference type="InterPro" id="IPR016177">
    <property type="entry name" value="DNA-bd_dom_sf"/>
</dbReference>
<dbReference type="Gramene" id="OBART02G04420.1">
    <property type="protein sequence ID" value="OBART02G04420.1"/>
    <property type="gene ID" value="OBART02G04420"/>
</dbReference>
<dbReference type="PRINTS" id="PR00367">
    <property type="entry name" value="ETHRSPELEMNT"/>
</dbReference>
<dbReference type="SUPFAM" id="SSF54171">
    <property type="entry name" value="DNA-binding domain"/>
    <property type="match status" value="1"/>
</dbReference>
<dbReference type="GO" id="GO:0005634">
    <property type="term" value="C:nucleus"/>
    <property type="evidence" value="ECO:0007669"/>
    <property type="project" value="UniProtKB-SubCell"/>
</dbReference>
<evidence type="ECO:0000256" key="3">
    <source>
        <dbReference type="ARBA" id="ARBA00023125"/>
    </source>
</evidence>
<evidence type="ECO:0000259" key="6">
    <source>
        <dbReference type="PROSITE" id="PS51032"/>
    </source>
</evidence>
<dbReference type="SMART" id="SM00380">
    <property type="entry name" value="AP2"/>
    <property type="match status" value="1"/>
</dbReference>
<evidence type="ECO:0000256" key="4">
    <source>
        <dbReference type="ARBA" id="ARBA00023163"/>
    </source>
</evidence>
<keyword evidence="5" id="KW-0539">Nucleus</keyword>
<reference evidence="7" key="1">
    <citation type="journal article" date="2009" name="Rice">
        <title>De Novo Next Generation Sequencing of Plant Genomes.</title>
        <authorList>
            <person name="Rounsley S."/>
            <person name="Marri P.R."/>
            <person name="Yu Y."/>
            <person name="He R."/>
            <person name="Sisneros N."/>
            <person name="Goicoechea J.L."/>
            <person name="Lee S.J."/>
            <person name="Angelova A."/>
            <person name="Kudrna D."/>
            <person name="Luo M."/>
            <person name="Affourtit J."/>
            <person name="Desany B."/>
            <person name="Knight J."/>
            <person name="Niazi F."/>
            <person name="Egholm M."/>
            <person name="Wing R.A."/>
        </authorList>
    </citation>
    <scope>NUCLEOTIDE SEQUENCE [LARGE SCALE GENOMIC DNA]</scope>
    <source>
        <strain evidence="7">cv. IRGC 105608</strain>
    </source>
</reference>